<gene>
    <name evidence="1" type="ORF">P691DRAFT_800924</name>
</gene>
<dbReference type="PANTHER" id="PTHR34213">
    <property type="entry name" value="NUCLEAR TRANSPORT FACTOR 2 (NTF2) FAMILY PROTEIN"/>
    <property type="match status" value="1"/>
</dbReference>
<evidence type="ECO:0008006" key="3">
    <source>
        <dbReference type="Google" id="ProtNLM"/>
    </source>
</evidence>
<dbReference type="OrthoDB" id="2400485at2759"/>
<dbReference type="AlphaFoldDB" id="A0A9P5XC86"/>
<dbReference type="Proteomes" id="UP000807342">
    <property type="component" value="Unassembled WGS sequence"/>
</dbReference>
<dbReference type="Gene3D" id="3.10.450.50">
    <property type="match status" value="1"/>
</dbReference>
<name>A0A9P5XC86_9AGAR</name>
<accession>A0A9P5XC86</accession>
<dbReference type="InterPro" id="IPR032710">
    <property type="entry name" value="NTF2-like_dom_sf"/>
</dbReference>
<organism evidence="1 2">
    <name type="scientific">Macrolepiota fuliginosa MF-IS2</name>
    <dbReference type="NCBI Taxonomy" id="1400762"/>
    <lineage>
        <taxon>Eukaryota</taxon>
        <taxon>Fungi</taxon>
        <taxon>Dikarya</taxon>
        <taxon>Basidiomycota</taxon>
        <taxon>Agaricomycotina</taxon>
        <taxon>Agaricomycetes</taxon>
        <taxon>Agaricomycetidae</taxon>
        <taxon>Agaricales</taxon>
        <taxon>Agaricineae</taxon>
        <taxon>Agaricaceae</taxon>
        <taxon>Macrolepiota</taxon>
    </lineage>
</organism>
<sequence length="240" mass="27171">MSAPTLALCPPNMPSPCREASTDTYKYPPPRSASPPCITHHPQILPHVIPTPALIESVAGAAHYSGVKMDSGPTHHRRRSSTAIEAHTDLKDDHARVMQDLIELFCCRPTVEIFERSWRKDAIFEDPFVICKGYDQYAAQWFAMPKLFSKSVSVSTRVMSSTHSPNRLVYYQVQEYTIRLFGNKQTVDSVIIVDLDDDGKIMHLTDQWQGQAPKWQYSSLLRTLSAKVTPWLVHAPKHPF</sequence>
<evidence type="ECO:0000313" key="1">
    <source>
        <dbReference type="EMBL" id="KAF9448354.1"/>
    </source>
</evidence>
<dbReference type="EMBL" id="MU151164">
    <property type="protein sequence ID" value="KAF9448354.1"/>
    <property type="molecule type" value="Genomic_DNA"/>
</dbReference>
<dbReference type="SUPFAM" id="SSF54427">
    <property type="entry name" value="NTF2-like"/>
    <property type="match status" value="1"/>
</dbReference>
<proteinExistence type="predicted"/>
<comment type="caution">
    <text evidence="1">The sequence shown here is derived from an EMBL/GenBank/DDBJ whole genome shotgun (WGS) entry which is preliminary data.</text>
</comment>
<protein>
    <recommendedName>
        <fullName evidence="3">SnoaL-like domain-containing protein</fullName>
    </recommendedName>
</protein>
<reference evidence="1" key="1">
    <citation type="submission" date="2020-11" db="EMBL/GenBank/DDBJ databases">
        <authorList>
            <consortium name="DOE Joint Genome Institute"/>
            <person name="Ahrendt S."/>
            <person name="Riley R."/>
            <person name="Andreopoulos W."/>
            <person name="Labutti K."/>
            <person name="Pangilinan J."/>
            <person name="Ruiz-Duenas F.J."/>
            <person name="Barrasa J.M."/>
            <person name="Sanchez-Garcia M."/>
            <person name="Camarero S."/>
            <person name="Miyauchi S."/>
            <person name="Serrano A."/>
            <person name="Linde D."/>
            <person name="Babiker R."/>
            <person name="Drula E."/>
            <person name="Ayuso-Fernandez I."/>
            <person name="Pacheco R."/>
            <person name="Padilla G."/>
            <person name="Ferreira P."/>
            <person name="Barriuso J."/>
            <person name="Kellner H."/>
            <person name="Castanera R."/>
            <person name="Alfaro M."/>
            <person name="Ramirez L."/>
            <person name="Pisabarro A.G."/>
            <person name="Kuo A."/>
            <person name="Tritt A."/>
            <person name="Lipzen A."/>
            <person name="He G."/>
            <person name="Yan M."/>
            <person name="Ng V."/>
            <person name="Cullen D."/>
            <person name="Martin F."/>
            <person name="Rosso M.-N."/>
            <person name="Henrissat B."/>
            <person name="Hibbett D."/>
            <person name="Martinez A.T."/>
            <person name="Grigoriev I.V."/>
        </authorList>
    </citation>
    <scope>NUCLEOTIDE SEQUENCE</scope>
    <source>
        <strain evidence="1">MF-IS2</strain>
    </source>
</reference>
<keyword evidence="2" id="KW-1185">Reference proteome</keyword>
<dbReference type="PANTHER" id="PTHR34213:SF2">
    <property type="entry name" value="NUCLEAR TRANSPORT FACTOR 2 (NTF2) FAMILY PROTEIN"/>
    <property type="match status" value="1"/>
</dbReference>
<evidence type="ECO:0000313" key="2">
    <source>
        <dbReference type="Proteomes" id="UP000807342"/>
    </source>
</evidence>